<name>A0A0G1Q8H2_9BACT</name>
<accession>A0A0G1Q8H2</accession>
<dbReference type="STRING" id="1619050.UX20_C0007G0016"/>
<comment type="caution">
    <text evidence="1">The sequence shown here is derived from an EMBL/GenBank/DDBJ whole genome shotgun (WGS) entry which is preliminary data.</text>
</comment>
<dbReference type="Proteomes" id="UP000034911">
    <property type="component" value="Unassembled WGS sequence"/>
</dbReference>
<dbReference type="AlphaFoldDB" id="A0A0G1Q8H2"/>
<gene>
    <name evidence="1" type="ORF">UX20_C0007G0016</name>
</gene>
<evidence type="ECO:0000313" key="1">
    <source>
        <dbReference type="EMBL" id="KKU14038.1"/>
    </source>
</evidence>
<reference evidence="1 2" key="1">
    <citation type="journal article" date="2015" name="Nature">
        <title>rRNA introns, odd ribosomes, and small enigmatic genomes across a large radiation of phyla.</title>
        <authorList>
            <person name="Brown C.T."/>
            <person name="Hug L.A."/>
            <person name="Thomas B.C."/>
            <person name="Sharon I."/>
            <person name="Castelle C.J."/>
            <person name="Singh A."/>
            <person name="Wilkins M.J."/>
            <person name="Williams K.H."/>
            <person name="Banfield J.F."/>
        </authorList>
    </citation>
    <scope>NUCLEOTIDE SEQUENCE [LARGE SCALE GENOMIC DNA]</scope>
</reference>
<organism evidence="1 2">
    <name type="scientific">Candidatus Magasanikbacteria bacterium GW2011_GWC2_45_8</name>
    <dbReference type="NCBI Taxonomy" id="1619050"/>
    <lineage>
        <taxon>Bacteria</taxon>
        <taxon>Candidatus Magasanikiibacteriota</taxon>
    </lineage>
</organism>
<proteinExistence type="predicted"/>
<protein>
    <submittedName>
        <fullName evidence="1">Uncharacterized protein</fullName>
    </submittedName>
</protein>
<sequence length="224" mass="23130">MRKNKIVIFAILFSIIFVAIRSFNVSADVMSSDNYKIFSDVLSVGGAYSISSNYGLSDTVGEILVNPTSSTSSNFEIQSGFWGMSSSSILSVSFDTNSINLGTLSKTEVNTASQTMTVTTNAYAGFTTTIQVSGSLSSGTDTITAVSDGAVSAGSVEYGIRTSGTNAQMNSSDYGLSASAQTLAQTTSAIIADQTVVTYKASISGSTGAGSYGQTVTFTTTANF</sequence>
<evidence type="ECO:0000313" key="2">
    <source>
        <dbReference type="Proteomes" id="UP000034911"/>
    </source>
</evidence>
<dbReference type="EMBL" id="LCLH01000007">
    <property type="protein sequence ID" value="KKU14038.1"/>
    <property type="molecule type" value="Genomic_DNA"/>
</dbReference>